<dbReference type="GO" id="GO:0005886">
    <property type="term" value="C:plasma membrane"/>
    <property type="evidence" value="ECO:0007669"/>
    <property type="project" value="InterPro"/>
</dbReference>
<keyword evidence="5" id="KW-1185">Reference proteome</keyword>
<reference evidence="4 5" key="1">
    <citation type="submission" date="2017-01" db="EMBL/GenBank/DDBJ databases">
        <title>Genome sequencing of Rhodoferax fermentans JCM 7819.</title>
        <authorList>
            <person name="Kim Y.J."/>
            <person name="Farh M.E.-A."/>
            <person name="Yang D.-C."/>
        </authorList>
    </citation>
    <scope>NUCLEOTIDE SEQUENCE [LARGE SCALE GENOMIC DNA]</scope>
    <source>
        <strain evidence="4 5">JCM 7819</strain>
    </source>
</reference>
<dbReference type="RefSeq" id="WP_078363748.1">
    <property type="nucleotide sequence ID" value="NZ_MTJN01000002.1"/>
</dbReference>
<feature type="chain" id="PRO_5013272823" evidence="2">
    <location>
        <begin position="22"/>
        <end position="388"/>
    </location>
</feature>
<dbReference type="AlphaFoldDB" id="A0A1T1APC6"/>
<comment type="caution">
    <text evidence="4">The sequence shown here is derived from an EMBL/GenBank/DDBJ whole genome shotgun (WGS) entry which is preliminary data.</text>
</comment>
<feature type="domain" description="ABC transporter substrate-binding protein PnrA-like" evidence="3">
    <location>
        <begin position="54"/>
        <end position="321"/>
    </location>
</feature>
<evidence type="ECO:0000256" key="2">
    <source>
        <dbReference type="SAM" id="SignalP"/>
    </source>
</evidence>
<evidence type="ECO:0000256" key="1">
    <source>
        <dbReference type="ARBA" id="ARBA00022729"/>
    </source>
</evidence>
<dbReference type="Pfam" id="PF02608">
    <property type="entry name" value="Bmp"/>
    <property type="match status" value="1"/>
</dbReference>
<dbReference type="PANTHER" id="PTHR43208:SF1">
    <property type="entry name" value="ABC TRANSPORTER SUBSTRATE-BINDING PROTEIN"/>
    <property type="match status" value="1"/>
</dbReference>
<sequence length="388" mass="41323">MTDLQKRTLLKVAALTAVASAALVGCGKKEEPAPAPAPAPVASAPEPVKPEPLKIGFAYVGPVGDGGWTFAHDNGRKALEAEFGDKIVTSFVENVPESADAERVIRDMAGQGNKLVFGTTFGYMEPMLKVAAEFKDVKFEHATGYKQAENMRTYDSRTYEGAYMAGVIAGKMTKSNTLGVVASVPIPEVIRNINSFTLGAQSSNPKIKTKVVWVNTWFDPPKETEAATSLINGGADVLFQNTDSAAVLKTAEAKGKRAFGWDSDMTAYGPKAHLASAVINWGPYYIKTTKEALDGSWKAGEGSHSWWGVKEGAIDIVSIAEDVPADTKTKVEEVKKGLADGSFVIWKGPLKDSAGKEVLAKDAVADDKFLSGINFYVKGVEGKVPGAK</sequence>
<dbReference type="PROSITE" id="PS51318">
    <property type="entry name" value="TAT"/>
    <property type="match status" value="1"/>
</dbReference>
<dbReference type="CDD" id="cd19963">
    <property type="entry name" value="PBP1_BMP-like"/>
    <property type="match status" value="1"/>
</dbReference>
<evidence type="ECO:0000259" key="3">
    <source>
        <dbReference type="Pfam" id="PF02608"/>
    </source>
</evidence>
<protein>
    <submittedName>
        <fullName evidence="4">BMP family ABC transporter substrate-binding protein</fullName>
    </submittedName>
</protein>
<name>A0A1T1APC6_RHOFE</name>
<keyword evidence="1 2" id="KW-0732">Signal</keyword>
<dbReference type="PANTHER" id="PTHR43208">
    <property type="entry name" value="ABC TRANSPORTER SUBSTRATE-BINDING PROTEIN"/>
    <property type="match status" value="1"/>
</dbReference>
<dbReference type="Gene3D" id="3.40.50.2300">
    <property type="match status" value="2"/>
</dbReference>
<dbReference type="STRING" id="28066.RF819_03890"/>
<dbReference type="InterPro" id="IPR003760">
    <property type="entry name" value="PnrA-like"/>
</dbReference>
<dbReference type="InterPro" id="IPR052910">
    <property type="entry name" value="ABC-Purine-Binding"/>
</dbReference>
<dbReference type="OrthoDB" id="9769871at2"/>
<dbReference type="Proteomes" id="UP000190750">
    <property type="component" value="Unassembled WGS sequence"/>
</dbReference>
<evidence type="ECO:0000313" key="4">
    <source>
        <dbReference type="EMBL" id="OOV05969.1"/>
    </source>
</evidence>
<dbReference type="PROSITE" id="PS51257">
    <property type="entry name" value="PROKAR_LIPOPROTEIN"/>
    <property type="match status" value="1"/>
</dbReference>
<feature type="signal peptide" evidence="2">
    <location>
        <begin position="1"/>
        <end position="21"/>
    </location>
</feature>
<dbReference type="InterPro" id="IPR006311">
    <property type="entry name" value="TAT_signal"/>
</dbReference>
<proteinExistence type="predicted"/>
<accession>A0A1T1APC6</accession>
<organism evidence="4 5">
    <name type="scientific">Rhodoferax fermentans</name>
    <dbReference type="NCBI Taxonomy" id="28066"/>
    <lineage>
        <taxon>Bacteria</taxon>
        <taxon>Pseudomonadati</taxon>
        <taxon>Pseudomonadota</taxon>
        <taxon>Betaproteobacteria</taxon>
        <taxon>Burkholderiales</taxon>
        <taxon>Comamonadaceae</taxon>
        <taxon>Rhodoferax</taxon>
    </lineage>
</organism>
<dbReference type="EMBL" id="MTJN01000002">
    <property type="protein sequence ID" value="OOV05969.1"/>
    <property type="molecule type" value="Genomic_DNA"/>
</dbReference>
<evidence type="ECO:0000313" key="5">
    <source>
        <dbReference type="Proteomes" id="UP000190750"/>
    </source>
</evidence>
<gene>
    <name evidence="4" type="ORF">RF819_03890</name>
</gene>